<sequence>MPSSPPLNEVKANLFKGLAHPVRIRILELLAAGDDVPVSTLIAETGLEASHLSQHLAVLRRYHLVESARRGSAVDYRLASAHVAELLRVARELLGEILRSTQDQLAAVADEFASMTAPR</sequence>
<dbReference type="CDD" id="cd00090">
    <property type="entry name" value="HTH_ARSR"/>
    <property type="match status" value="1"/>
</dbReference>
<keyword evidence="6" id="KW-1185">Reference proteome</keyword>
<protein>
    <submittedName>
        <fullName evidence="5">Transcriptional regulator</fullName>
    </submittedName>
</protein>
<dbReference type="EMBL" id="BHYL01000077">
    <property type="protein sequence ID" value="GCD19557.1"/>
    <property type="molecule type" value="Genomic_DNA"/>
</dbReference>
<dbReference type="InterPro" id="IPR036390">
    <property type="entry name" value="WH_DNA-bd_sf"/>
</dbReference>
<accession>A0A401UXY3</accession>
<dbReference type="NCBIfam" id="NF033788">
    <property type="entry name" value="HTH_metalloreg"/>
    <property type="match status" value="1"/>
</dbReference>
<dbReference type="PANTHER" id="PTHR43132">
    <property type="entry name" value="ARSENICAL RESISTANCE OPERON REPRESSOR ARSR-RELATED"/>
    <property type="match status" value="1"/>
</dbReference>
<keyword evidence="3" id="KW-0804">Transcription</keyword>
<gene>
    <name evidence="5" type="ORF">CTKZ_11190</name>
</gene>
<dbReference type="RefSeq" id="WP_124342093.1">
    <property type="nucleotide sequence ID" value="NZ_BHYL01000077.1"/>
</dbReference>
<dbReference type="PROSITE" id="PS50987">
    <property type="entry name" value="HTH_ARSR_2"/>
    <property type="match status" value="1"/>
</dbReference>
<comment type="caution">
    <text evidence="5">The sequence shown here is derived from an EMBL/GenBank/DDBJ whole genome shotgun (WGS) entry which is preliminary data.</text>
</comment>
<evidence type="ECO:0000256" key="3">
    <source>
        <dbReference type="ARBA" id="ARBA00023163"/>
    </source>
</evidence>
<dbReference type="InterPro" id="IPR001845">
    <property type="entry name" value="HTH_ArsR_DNA-bd_dom"/>
</dbReference>
<organism evidence="5 6">
    <name type="scientific">Cellulomonas algicola</name>
    <dbReference type="NCBI Taxonomy" id="2071633"/>
    <lineage>
        <taxon>Bacteria</taxon>
        <taxon>Bacillati</taxon>
        <taxon>Actinomycetota</taxon>
        <taxon>Actinomycetes</taxon>
        <taxon>Micrococcales</taxon>
        <taxon>Cellulomonadaceae</taxon>
        <taxon>Cellulomonas</taxon>
    </lineage>
</organism>
<evidence type="ECO:0000313" key="5">
    <source>
        <dbReference type="EMBL" id="GCD19557.1"/>
    </source>
</evidence>
<dbReference type="Pfam" id="PF12840">
    <property type="entry name" value="HTH_20"/>
    <property type="match status" value="1"/>
</dbReference>
<evidence type="ECO:0000313" key="6">
    <source>
        <dbReference type="Proteomes" id="UP000288246"/>
    </source>
</evidence>
<evidence type="ECO:0000259" key="4">
    <source>
        <dbReference type="PROSITE" id="PS50987"/>
    </source>
</evidence>
<dbReference type="SUPFAM" id="SSF46785">
    <property type="entry name" value="Winged helix' DNA-binding domain"/>
    <property type="match status" value="1"/>
</dbReference>
<evidence type="ECO:0000256" key="2">
    <source>
        <dbReference type="ARBA" id="ARBA00023125"/>
    </source>
</evidence>
<dbReference type="AlphaFoldDB" id="A0A401UXY3"/>
<dbReference type="GO" id="GO:0003677">
    <property type="term" value="F:DNA binding"/>
    <property type="evidence" value="ECO:0007669"/>
    <property type="project" value="UniProtKB-KW"/>
</dbReference>
<reference evidence="5 6" key="1">
    <citation type="submission" date="2018-11" db="EMBL/GenBank/DDBJ databases">
        <title>Draft genome sequence of Cellulomonas takizawaensis strain TKZ-21.</title>
        <authorList>
            <person name="Yamamura H."/>
            <person name="Hayashi T."/>
            <person name="Hamada M."/>
            <person name="Serisawa Y."/>
            <person name="Matsuyama K."/>
            <person name="Nakagawa Y."/>
            <person name="Otoguro M."/>
            <person name="Yanagida F."/>
            <person name="Hayakawa M."/>
        </authorList>
    </citation>
    <scope>NUCLEOTIDE SEQUENCE [LARGE SCALE GENOMIC DNA]</scope>
    <source>
        <strain evidence="5 6">TKZ-21</strain>
    </source>
</reference>
<evidence type="ECO:0000256" key="1">
    <source>
        <dbReference type="ARBA" id="ARBA00023015"/>
    </source>
</evidence>
<dbReference type="SMART" id="SM00418">
    <property type="entry name" value="HTH_ARSR"/>
    <property type="match status" value="1"/>
</dbReference>
<name>A0A401UXY3_9CELL</name>
<proteinExistence type="predicted"/>
<feature type="domain" description="HTH arsR-type" evidence="4">
    <location>
        <begin position="3"/>
        <end position="98"/>
    </location>
</feature>
<dbReference type="InterPro" id="IPR011991">
    <property type="entry name" value="ArsR-like_HTH"/>
</dbReference>
<dbReference type="PANTHER" id="PTHR43132:SF2">
    <property type="entry name" value="ARSENICAL RESISTANCE OPERON REPRESSOR ARSR-RELATED"/>
    <property type="match status" value="1"/>
</dbReference>
<dbReference type="OrthoDB" id="194599at2"/>
<keyword evidence="1" id="KW-0805">Transcription regulation</keyword>
<dbReference type="GO" id="GO:0003700">
    <property type="term" value="F:DNA-binding transcription factor activity"/>
    <property type="evidence" value="ECO:0007669"/>
    <property type="project" value="InterPro"/>
</dbReference>
<dbReference type="Proteomes" id="UP000288246">
    <property type="component" value="Unassembled WGS sequence"/>
</dbReference>
<keyword evidence="2" id="KW-0238">DNA-binding</keyword>
<dbReference type="InterPro" id="IPR036388">
    <property type="entry name" value="WH-like_DNA-bd_sf"/>
</dbReference>
<dbReference type="Gene3D" id="1.10.10.10">
    <property type="entry name" value="Winged helix-like DNA-binding domain superfamily/Winged helix DNA-binding domain"/>
    <property type="match status" value="1"/>
</dbReference>
<dbReference type="PRINTS" id="PR00778">
    <property type="entry name" value="HTHARSR"/>
</dbReference>
<dbReference type="InterPro" id="IPR051011">
    <property type="entry name" value="Metal_resp_trans_reg"/>
</dbReference>